<protein>
    <submittedName>
        <fullName evidence="1">Uncharacterized protein</fullName>
    </submittedName>
</protein>
<accession>A0A3P8C5N7</accession>
<evidence type="ECO:0000313" key="1">
    <source>
        <dbReference type="EMBL" id="VDO83468.1"/>
    </source>
</evidence>
<gene>
    <name evidence="1" type="ORF">SMTD_LOCUS2012</name>
</gene>
<dbReference type="AlphaFoldDB" id="A0A3P8C5N7"/>
<reference evidence="1 2" key="1">
    <citation type="submission" date="2018-11" db="EMBL/GenBank/DDBJ databases">
        <authorList>
            <consortium name="Pathogen Informatics"/>
        </authorList>
    </citation>
    <scope>NUCLEOTIDE SEQUENCE [LARGE SCALE GENOMIC DNA]</scope>
    <source>
        <strain>Denwood</strain>
        <strain evidence="2">Zambia</strain>
    </source>
</reference>
<dbReference type="Proteomes" id="UP000269396">
    <property type="component" value="Unassembled WGS sequence"/>
</dbReference>
<dbReference type="EMBL" id="UZAL01002525">
    <property type="protein sequence ID" value="VDO83468.1"/>
    <property type="molecule type" value="Genomic_DNA"/>
</dbReference>
<organism evidence="1 2">
    <name type="scientific">Schistosoma mattheei</name>
    <dbReference type="NCBI Taxonomy" id="31246"/>
    <lineage>
        <taxon>Eukaryota</taxon>
        <taxon>Metazoa</taxon>
        <taxon>Spiralia</taxon>
        <taxon>Lophotrochozoa</taxon>
        <taxon>Platyhelminthes</taxon>
        <taxon>Trematoda</taxon>
        <taxon>Digenea</taxon>
        <taxon>Strigeidida</taxon>
        <taxon>Schistosomatoidea</taxon>
        <taxon>Schistosomatidae</taxon>
        <taxon>Schistosoma</taxon>
    </lineage>
</organism>
<evidence type="ECO:0000313" key="2">
    <source>
        <dbReference type="Proteomes" id="UP000269396"/>
    </source>
</evidence>
<name>A0A3P8C5N7_9TREM</name>
<sequence>MPTLKLPVRLNDMSDAMDIISSSLKKSEIKERISRYKKKDGFIYKRIR</sequence>
<proteinExistence type="predicted"/>
<keyword evidence="2" id="KW-1185">Reference proteome</keyword>